<evidence type="ECO:0008006" key="3">
    <source>
        <dbReference type="Google" id="ProtNLM"/>
    </source>
</evidence>
<dbReference type="EMBL" id="LSCV01000047">
    <property type="protein sequence ID" value="KXB38682.1"/>
    <property type="molecule type" value="Genomic_DNA"/>
</dbReference>
<name>A0A133Y640_9FIRM</name>
<reference evidence="2" key="1">
    <citation type="submission" date="2016-01" db="EMBL/GenBank/DDBJ databases">
        <authorList>
            <person name="Mitreva M."/>
            <person name="Pepin K.H."/>
            <person name="Mihindukulasuriya K.A."/>
            <person name="Fulton R."/>
            <person name="Fronick C."/>
            <person name="O'Laughlin M."/>
            <person name="Miner T."/>
            <person name="Herter B."/>
            <person name="Rosa B.A."/>
            <person name="Cordes M."/>
            <person name="Tomlinson C."/>
            <person name="Wollam A."/>
            <person name="Palsikar V.B."/>
            <person name="Mardis E.R."/>
            <person name="Wilson R.K."/>
        </authorList>
    </citation>
    <scope>NUCLEOTIDE SEQUENCE [LARGE SCALE GENOMIC DNA]</scope>
    <source>
        <strain evidence="2">KA00274</strain>
    </source>
</reference>
<dbReference type="STRING" id="1497955.HMPREF1872_01519"/>
<dbReference type="RefSeq" id="WP_315574235.1">
    <property type="nucleotide sequence ID" value="NZ_KQ959598.1"/>
</dbReference>
<sequence length="322" mass="34519">ALLVVPANVKAVGGNEPTDPECNDLDADLKSGADSGSDVITKKKDDVMSFTGVLGVTKIKDQLDAKKNSFNKSFKNIYGTTITDWSIISLTDDDGKTTVKTSFTATLTLPDGLEFTENPTAGLSGANNNFEITKQDGLKIDRKTRTATVTMTLTKLAYVKNFQQLEEKVKGVNEDLEVTLKGVKFSKESKGNTPYIITGQVSGDFSATAKYLFVSSIKKDFKFKWTGKQTDAGKYKDRNDIAIAVQYAAAPAPDPDPAPAPAPVEPEVEIPYVPSDPVEPVVTEVVEPKVGKVAKTGEMANTVNQLGLIILAAASVVIAKKH</sequence>
<keyword evidence="2" id="KW-1185">Reference proteome</keyword>
<proteinExistence type="predicted"/>
<protein>
    <recommendedName>
        <fullName evidence="3">LPXTG-motif protein cell wall anchor domain protein</fullName>
    </recommendedName>
</protein>
<accession>A0A133Y640</accession>
<evidence type="ECO:0000313" key="1">
    <source>
        <dbReference type="EMBL" id="KXB38682.1"/>
    </source>
</evidence>
<evidence type="ECO:0000313" key="2">
    <source>
        <dbReference type="Proteomes" id="UP000070080"/>
    </source>
</evidence>
<gene>
    <name evidence="1" type="ORF">HMPREF1872_01519</name>
</gene>
<dbReference type="AlphaFoldDB" id="A0A133Y640"/>
<feature type="non-terminal residue" evidence="1">
    <location>
        <position position="1"/>
    </location>
</feature>
<dbReference type="Proteomes" id="UP000070080">
    <property type="component" value="Unassembled WGS sequence"/>
</dbReference>
<comment type="caution">
    <text evidence="1">The sequence shown here is derived from an EMBL/GenBank/DDBJ whole genome shotgun (WGS) entry which is preliminary data.</text>
</comment>
<organism evidence="1 2">
    <name type="scientific">Amygdalobacter nucleatus</name>
    <dbReference type="NCBI Taxonomy" id="3029274"/>
    <lineage>
        <taxon>Bacteria</taxon>
        <taxon>Bacillati</taxon>
        <taxon>Bacillota</taxon>
        <taxon>Clostridia</taxon>
        <taxon>Eubacteriales</taxon>
        <taxon>Oscillospiraceae</taxon>
        <taxon>Amygdalobacter</taxon>
    </lineage>
</organism>